<dbReference type="Proteomes" id="UP000527324">
    <property type="component" value="Unassembled WGS sequence"/>
</dbReference>
<keyword evidence="3" id="KW-1185">Reference proteome</keyword>
<proteinExistence type="predicted"/>
<evidence type="ECO:0000313" key="2">
    <source>
        <dbReference type="EMBL" id="MBB5740617.1"/>
    </source>
</evidence>
<sequence length="44" mass="4385">MRRALRTGLFIGTLLGMSACAGAYDAGHAPTSGAYGAIEVGRSG</sequence>
<reference evidence="2 3" key="1">
    <citation type="submission" date="2020-08" db="EMBL/GenBank/DDBJ databases">
        <title>Genomic Encyclopedia of Type Strains, Phase IV (KMG-IV): sequencing the most valuable type-strain genomes for metagenomic binning, comparative biology and taxonomic classification.</title>
        <authorList>
            <person name="Goeker M."/>
        </authorList>
    </citation>
    <scope>NUCLEOTIDE SEQUENCE [LARGE SCALE GENOMIC DNA]</scope>
    <source>
        <strain evidence="2 3">DSM 4731</strain>
    </source>
</reference>
<feature type="chain" id="PRO_5031548478" description="Lipoprotein" evidence="1">
    <location>
        <begin position="24"/>
        <end position="44"/>
    </location>
</feature>
<dbReference type="EMBL" id="JACHOQ010000005">
    <property type="protein sequence ID" value="MBB5740617.1"/>
    <property type="molecule type" value="Genomic_DNA"/>
</dbReference>
<feature type="signal peptide" evidence="1">
    <location>
        <begin position="1"/>
        <end position="23"/>
    </location>
</feature>
<protein>
    <recommendedName>
        <fullName evidence="4">Lipoprotein</fullName>
    </recommendedName>
</protein>
<organism evidence="2 3">
    <name type="scientific">Brevundimonas aurantiaca</name>
    <dbReference type="NCBI Taxonomy" id="74316"/>
    <lineage>
        <taxon>Bacteria</taxon>
        <taxon>Pseudomonadati</taxon>
        <taxon>Pseudomonadota</taxon>
        <taxon>Alphaproteobacteria</taxon>
        <taxon>Caulobacterales</taxon>
        <taxon>Caulobacteraceae</taxon>
        <taxon>Brevundimonas</taxon>
    </lineage>
</organism>
<evidence type="ECO:0000256" key="1">
    <source>
        <dbReference type="SAM" id="SignalP"/>
    </source>
</evidence>
<comment type="caution">
    <text evidence="2">The sequence shown here is derived from an EMBL/GenBank/DDBJ whole genome shotgun (WGS) entry which is preliminary data.</text>
</comment>
<accession>A0A7W9C7T3</accession>
<keyword evidence="1" id="KW-0732">Signal</keyword>
<dbReference type="PROSITE" id="PS51257">
    <property type="entry name" value="PROKAR_LIPOPROTEIN"/>
    <property type="match status" value="1"/>
</dbReference>
<name>A0A7W9C7T3_9CAUL</name>
<evidence type="ECO:0000313" key="3">
    <source>
        <dbReference type="Proteomes" id="UP000527324"/>
    </source>
</evidence>
<evidence type="ECO:0008006" key="4">
    <source>
        <dbReference type="Google" id="ProtNLM"/>
    </source>
</evidence>
<dbReference type="RefSeq" id="WP_260171207.1">
    <property type="nucleotide sequence ID" value="NZ_CAJFZW010000012.1"/>
</dbReference>
<gene>
    <name evidence="2" type="ORF">GGQ93_002336</name>
</gene>
<dbReference type="AlphaFoldDB" id="A0A7W9C7T3"/>